<organism evidence="1 2">
    <name type="scientific">Caballeronia arationis</name>
    <dbReference type="NCBI Taxonomy" id="1777142"/>
    <lineage>
        <taxon>Bacteria</taxon>
        <taxon>Pseudomonadati</taxon>
        <taxon>Pseudomonadota</taxon>
        <taxon>Betaproteobacteria</taxon>
        <taxon>Burkholderiales</taxon>
        <taxon>Burkholderiaceae</taxon>
        <taxon>Caballeronia</taxon>
    </lineage>
</organism>
<reference evidence="1 2" key="1">
    <citation type="submission" date="2017-09" db="EMBL/GenBank/DDBJ databases">
        <authorList>
            <person name="Varghese N."/>
            <person name="Submissions S."/>
        </authorList>
    </citation>
    <scope>NUCLEOTIDE SEQUENCE [LARGE SCALE GENOMIC DNA]</scope>
    <source>
        <strain evidence="1 2">OK806</strain>
    </source>
</reference>
<evidence type="ECO:0000313" key="1">
    <source>
        <dbReference type="EMBL" id="SOE88795.1"/>
    </source>
</evidence>
<protein>
    <submittedName>
        <fullName evidence="1">Uncharacterized protein</fullName>
    </submittedName>
</protein>
<evidence type="ECO:0000313" key="2">
    <source>
        <dbReference type="Proteomes" id="UP000219522"/>
    </source>
</evidence>
<dbReference type="AlphaFoldDB" id="A0A7Z7N6H6"/>
<comment type="caution">
    <text evidence="1">The sequence shown here is derived from an EMBL/GenBank/DDBJ whole genome shotgun (WGS) entry which is preliminary data.</text>
</comment>
<accession>A0A7Z7N6H6</accession>
<gene>
    <name evidence="1" type="ORF">SAMN05446927_7418</name>
</gene>
<sequence length="80" mass="9007">MPLCAGMDYFTTKLQARELYEATKSAAEATVAARYGTAFDRDNAAHCIAYFRSLDALLADDERMRFHGWTAAQLMRFAYG</sequence>
<dbReference type="EMBL" id="OCSU01000003">
    <property type="protein sequence ID" value="SOE88795.1"/>
    <property type="molecule type" value="Genomic_DNA"/>
</dbReference>
<proteinExistence type="predicted"/>
<name>A0A7Z7N6H6_9BURK</name>
<keyword evidence="2" id="KW-1185">Reference proteome</keyword>
<dbReference type="Proteomes" id="UP000219522">
    <property type="component" value="Unassembled WGS sequence"/>
</dbReference>